<evidence type="ECO:0000256" key="5">
    <source>
        <dbReference type="ARBA" id="ARBA00015035"/>
    </source>
</evidence>
<evidence type="ECO:0000313" key="15">
    <source>
        <dbReference type="Proteomes" id="UP000289152"/>
    </source>
</evidence>
<dbReference type="SUPFAM" id="SSF53597">
    <property type="entry name" value="Dihydrofolate reductase-like"/>
    <property type="match status" value="1"/>
</dbReference>
<accession>A0A4Q1BRS5</accession>
<dbReference type="GO" id="GO:0009231">
    <property type="term" value="P:riboflavin biosynthetic process"/>
    <property type="evidence" value="ECO:0007669"/>
    <property type="project" value="UniProtKB-KW"/>
</dbReference>
<organism evidence="14 15">
    <name type="scientific">Tremella mesenterica</name>
    <name type="common">Jelly fungus</name>
    <dbReference type="NCBI Taxonomy" id="5217"/>
    <lineage>
        <taxon>Eukaryota</taxon>
        <taxon>Fungi</taxon>
        <taxon>Dikarya</taxon>
        <taxon>Basidiomycota</taxon>
        <taxon>Agaricomycotina</taxon>
        <taxon>Tremellomycetes</taxon>
        <taxon>Tremellales</taxon>
        <taxon>Tremellaceae</taxon>
        <taxon>Tremella</taxon>
    </lineage>
</organism>
<feature type="domain" description="Bacterial bifunctional deaminase-reductase C-terminal" evidence="13">
    <location>
        <begin position="27"/>
        <end position="250"/>
    </location>
</feature>
<proteinExistence type="inferred from homology"/>
<dbReference type="PANTHER" id="PTHR38011">
    <property type="entry name" value="DIHYDROFOLATE REDUCTASE FAMILY PROTEIN (AFU_ORTHOLOGUE AFUA_8G06820)"/>
    <property type="match status" value="1"/>
</dbReference>
<evidence type="ECO:0000256" key="6">
    <source>
        <dbReference type="ARBA" id="ARBA00022619"/>
    </source>
</evidence>
<dbReference type="STRING" id="5217.A0A4Q1BRS5"/>
<comment type="catalytic activity">
    <reaction evidence="11">
        <text>2,5-diamino-6-(1-D-ribitylamino)pyrimidin-4(3H)-one 5'-phosphate + NAD(+) = 2,5-diamino-6-(1-D-ribosylamino)pyrimidin-4(3H)-one 5'-phosphate + NADH + H(+)</text>
        <dbReference type="Rhea" id="RHEA:27274"/>
        <dbReference type="ChEBI" id="CHEBI:15378"/>
        <dbReference type="ChEBI" id="CHEBI:57540"/>
        <dbReference type="ChEBI" id="CHEBI:57945"/>
        <dbReference type="ChEBI" id="CHEBI:58890"/>
        <dbReference type="ChEBI" id="CHEBI:59545"/>
        <dbReference type="EC" id="1.1.1.302"/>
    </reaction>
</comment>
<dbReference type="InterPro" id="IPR024072">
    <property type="entry name" value="DHFR-like_dom_sf"/>
</dbReference>
<dbReference type="VEuPathDB" id="FungiDB:TREMEDRAFT_29592"/>
<dbReference type="InParanoid" id="A0A4Q1BRS5"/>
<dbReference type="GO" id="GO:0008703">
    <property type="term" value="F:5-amino-6-(5-phosphoribosylamino)uracil reductase activity"/>
    <property type="evidence" value="ECO:0007669"/>
    <property type="project" value="InterPro"/>
</dbReference>
<name>A0A4Q1BRS5_TREME</name>
<reference evidence="14 15" key="1">
    <citation type="submission" date="2016-06" db="EMBL/GenBank/DDBJ databases">
        <title>Evolution of pathogenesis and genome organization in the Tremellales.</title>
        <authorList>
            <person name="Cuomo C."/>
            <person name="Litvintseva A."/>
            <person name="Heitman J."/>
            <person name="Chen Y."/>
            <person name="Sun S."/>
            <person name="Springer D."/>
            <person name="Dromer F."/>
            <person name="Young S."/>
            <person name="Zeng Q."/>
            <person name="Chapman S."/>
            <person name="Gujja S."/>
            <person name="Saif S."/>
            <person name="Birren B."/>
        </authorList>
    </citation>
    <scope>NUCLEOTIDE SEQUENCE [LARGE SCALE GENOMIC DNA]</scope>
    <source>
        <strain evidence="14 15">ATCC 28783</strain>
    </source>
</reference>
<protein>
    <recommendedName>
        <fullName evidence="5">2,5-diamino-6-ribosylamino-4(3H)-pyrimidinone 5'-phosphate reductase</fullName>
        <ecNumber evidence="4">1.1.1.302</ecNumber>
    </recommendedName>
    <alternativeName>
        <fullName evidence="10">2,5-diamino-6-(5-phospho-D-ribosylamino)pyrimidin-4(3H)-one reductase</fullName>
    </alternativeName>
    <alternativeName>
        <fullName evidence="9">2,5-diamino-6-ribitylamino-4(3H)-pyrimidinone 5'-phosphate synthase</fullName>
    </alternativeName>
</protein>
<comment type="catalytic activity">
    <reaction evidence="12">
        <text>2,5-diamino-6-(1-D-ribitylamino)pyrimidin-4(3H)-one 5'-phosphate + NADP(+) = 2,5-diamino-6-(1-D-ribosylamino)pyrimidin-4(3H)-one 5'-phosphate + NADPH + H(+)</text>
        <dbReference type="Rhea" id="RHEA:27278"/>
        <dbReference type="ChEBI" id="CHEBI:15378"/>
        <dbReference type="ChEBI" id="CHEBI:57783"/>
        <dbReference type="ChEBI" id="CHEBI:58349"/>
        <dbReference type="ChEBI" id="CHEBI:58890"/>
        <dbReference type="ChEBI" id="CHEBI:59545"/>
        <dbReference type="EC" id="1.1.1.302"/>
    </reaction>
</comment>
<dbReference type="FunCoup" id="A0A4Q1BRS5">
    <property type="interactions" value="94"/>
</dbReference>
<dbReference type="OrthoDB" id="5432at2759"/>
<comment type="caution">
    <text evidence="14">The sequence shown here is derived from an EMBL/GenBank/DDBJ whole genome shotgun (WGS) entry which is preliminary data.</text>
</comment>
<gene>
    <name evidence="14" type="ORF">M231_02075</name>
</gene>
<evidence type="ECO:0000256" key="4">
    <source>
        <dbReference type="ARBA" id="ARBA00012851"/>
    </source>
</evidence>
<evidence type="ECO:0000256" key="1">
    <source>
        <dbReference type="ARBA" id="ARBA00003555"/>
    </source>
</evidence>
<dbReference type="Pfam" id="PF01872">
    <property type="entry name" value="RibD_C"/>
    <property type="match status" value="1"/>
</dbReference>
<dbReference type="InterPro" id="IPR050765">
    <property type="entry name" value="Riboflavin_Biosynth_HTPR"/>
</dbReference>
<comment type="function">
    <text evidence="1">Catalyzes an early step in riboflavin biosynthesis, the NADPH-dependent reduction of the ribose side chain of 2,5-diamino-6-ribosylamino-4(3H)-pyrimidinone 5'-phosphate, yielding 2,5-diamino-6-ribitylamino-4(3H)-pyrimidinone 5'-phosphate.</text>
</comment>
<dbReference type="EC" id="1.1.1.302" evidence="4"/>
<keyword evidence="7" id="KW-0521">NADP</keyword>
<evidence type="ECO:0000313" key="14">
    <source>
        <dbReference type="EMBL" id="RXK40620.1"/>
    </source>
</evidence>
<evidence type="ECO:0000256" key="11">
    <source>
        <dbReference type="ARBA" id="ARBA00047550"/>
    </source>
</evidence>
<keyword evidence="6" id="KW-0686">Riboflavin biosynthesis</keyword>
<evidence type="ECO:0000256" key="2">
    <source>
        <dbReference type="ARBA" id="ARBA00005104"/>
    </source>
</evidence>
<evidence type="ECO:0000256" key="7">
    <source>
        <dbReference type="ARBA" id="ARBA00022857"/>
    </source>
</evidence>
<comment type="pathway">
    <text evidence="2">Cofactor biosynthesis; riboflavin biosynthesis.</text>
</comment>
<evidence type="ECO:0000256" key="10">
    <source>
        <dbReference type="ARBA" id="ARBA00031630"/>
    </source>
</evidence>
<evidence type="ECO:0000256" key="12">
    <source>
        <dbReference type="ARBA" id="ARBA00049020"/>
    </source>
</evidence>
<dbReference type="Proteomes" id="UP000289152">
    <property type="component" value="Unassembled WGS sequence"/>
</dbReference>
<keyword evidence="8" id="KW-0560">Oxidoreductase</keyword>
<evidence type="ECO:0000256" key="3">
    <source>
        <dbReference type="ARBA" id="ARBA00009723"/>
    </source>
</evidence>
<evidence type="ECO:0000259" key="13">
    <source>
        <dbReference type="Pfam" id="PF01872"/>
    </source>
</evidence>
<dbReference type="AlphaFoldDB" id="A0A4Q1BRS5"/>
<comment type="similarity">
    <text evidence="3">Belongs to the HTP reductase family.</text>
</comment>
<evidence type="ECO:0000256" key="8">
    <source>
        <dbReference type="ARBA" id="ARBA00023002"/>
    </source>
</evidence>
<dbReference type="EMBL" id="SDIL01000016">
    <property type="protein sequence ID" value="RXK40620.1"/>
    <property type="molecule type" value="Genomic_DNA"/>
</dbReference>
<evidence type="ECO:0000256" key="9">
    <source>
        <dbReference type="ARBA" id="ARBA00030073"/>
    </source>
</evidence>
<dbReference type="Gene3D" id="3.40.430.10">
    <property type="entry name" value="Dihydrofolate Reductase, subunit A"/>
    <property type="match status" value="1"/>
</dbReference>
<sequence>MSNQLTPPEFLSHLNLPNPNDPSPSNPHITLTWAQSLDFRIAGERGKRVILSGEESMLMTHWMRSMHQAILVGIGTVLLDDPRLQINLLPSSPTLLPPQPLILDPKLRFPPTTKLQIEWNSRSLRPPGSVCQPWILCGEEVSKERISSAEENGARVIPISLVDGRISPQTLPSIMTQLGLSSVMIEGGSRVLSSFLHARRQDGSSLVDRVVVTVAPTFIGNGIGVVPLGEEESLPELINLHTEIMGKDAVMVCKVR</sequence>
<dbReference type="InterPro" id="IPR002734">
    <property type="entry name" value="RibDG_C"/>
</dbReference>
<dbReference type="PANTHER" id="PTHR38011:SF7">
    <property type="entry name" value="2,5-DIAMINO-6-RIBOSYLAMINO-4(3H)-PYRIMIDINONE 5'-PHOSPHATE REDUCTASE"/>
    <property type="match status" value="1"/>
</dbReference>
<keyword evidence="15" id="KW-1185">Reference proteome</keyword>